<comment type="caution">
    <text evidence="3">The sequence shown here is derived from an EMBL/GenBank/DDBJ whole genome shotgun (WGS) entry which is preliminary data.</text>
</comment>
<evidence type="ECO:0000313" key="4">
    <source>
        <dbReference type="Proteomes" id="UP000294003"/>
    </source>
</evidence>
<feature type="region of interest" description="Disordered" evidence="1">
    <location>
        <begin position="13"/>
        <end position="83"/>
    </location>
</feature>
<evidence type="ECO:0000256" key="1">
    <source>
        <dbReference type="SAM" id="MobiDB-lite"/>
    </source>
</evidence>
<keyword evidence="4" id="KW-1185">Reference proteome</keyword>
<keyword evidence="2" id="KW-0732">Signal</keyword>
<dbReference type="Proteomes" id="UP000294003">
    <property type="component" value="Unassembled WGS sequence"/>
</dbReference>
<accession>A0ABY0H4X7</accession>
<evidence type="ECO:0000313" key="3">
    <source>
        <dbReference type="EMBL" id="RYO82434.1"/>
    </source>
</evidence>
<gene>
    <name evidence="3" type="ORF">DL762_006636</name>
</gene>
<feature type="chain" id="PRO_5047074730" evidence="2">
    <location>
        <begin position="18"/>
        <end position="449"/>
    </location>
</feature>
<evidence type="ECO:0000256" key="2">
    <source>
        <dbReference type="SAM" id="SignalP"/>
    </source>
</evidence>
<sequence length="449" mass="49626">MIFTILALLLLPPGSPATPTEQSGTRTTWAAILPPRQRRRRGLSPRTRGRYPATSAPRLPSSPRKGGPRGAMARPSGARLLGPQQRRYADYENDYDQQVASYGLGQRPGGHERVPNECGQRGHGMTRLGLFASIWGSTRETLRLKDNLRCAGAVHPAGWLRDSEGIEEARLANRDMVVDPAYGNPTVRLLFRKFAKALDDKTAKLFATEVFNRQITAALKKAKLKKYGMMQPEPNEGFVKMISVRKVKVGRKAPAKGRSTVTRQNQQETEPSGSDEDSEVEADCIIVRFTYTDDREDSPDVRERTGIHDAQSVDTAHAELRVQRGHRVALRADTARARGVVAKRLRVDLLLVLVRVAAAVGQVNVEARRLGGVQRPVRGRRDIVDAARSGDPVFDDANVDVHTLLVRLEVDVGRVERAGRAQPDVARRVLRVHLGEGDAVDVGLVRREV</sequence>
<dbReference type="EMBL" id="QJNS01000217">
    <property type="protein sequence ID" value="RYO82434.1"/>
    <property type="molecule type" value="Genomic_DNA"/>
</dbReference>
<protein>
    <submittedName>
        <fullName evidence="3">Uncharacterized protein</fullName>
    </submittedName>
</protein>
<proteinExistence type="predicted"/>
<feature type="compositionally biased region" description="Basic residues" evidence="1">
    <location>
        <begin position="36"/>
        <end position="49"/>
    </location>
</feature>
<feature type="region of interest" description="Disordered" evidence="1">
    <location>
        <begin position="250"/>
        <end position="279"/>
    </location>
</feature>
<organism evidence="3 4">
    <name type="scientific">Monosporascus cannonballus</name>
    <dbReference type="NCBI Taxonomy" id="155416"/>
    <lineage>
        <taxon>Eukaryota</taxon>
        <taxon>Fungi</taxon>
        <taxon>Dikarya</taxon>
        <taxon>Ascomycota</taxon>
        <taxon>Pezizomycotina</taxon>
        <taxon>Sordariomycetes</taxon>
        <taxon>Xylariomycetidae</taxon>
        <taxon>Xylariales</taxon>
        <taxon>Xylariales incertae sedis</taxon>
        <taxon>Monosporascus</taxon>
    </lineage>
</organism>
<name>A0ABY0H4X7_9PEZI</name>
<reference evidence="3 4" key="1">
    <citation type="submission" date="2018-06" db="EMBL/GenBank/DDBJ databases">
        <title>Complete Genomes of Monosporascus.</title>
        <authorList>
            <person name="Robinson A.J."/>
            <person name="Natvig D.O."/>
        </authorList>
    </citation>
    <scope>NUCLEOTIDE SEQUENCE [LARGE SCALE GENOMIC DNA]</scope>
    <source>
        <strain evidence="3 4">CBS 609.92</strain>
    </source>
</reference>
<feature type="signal peptide" evidence="2">
    <location>
        <begin position="1"/>
        <end position="17"/>
    </location>
</feature>
<feature type="compositionally biased region" description="Polar residues" evidence="1">
    <location>
        <begin position="259"/>
        <end position="272"/>
    </location>
</feature>
<feature type="region of interest" description="Disordered" evidence="1">
    <location>
        <begin position="101"/>
        <end position="121"/>
    </location>
</feature>